<keyword evidence="4" id="KW-1185">Reference proteome</keyword>
<protein>
    <submittedName>
        <fullName evidence="3">Uncharacterized protein</fullName>
    </submittedName>
</protein>
<keyword evidence="1" id="KW-0812">Transmembrane</keyword>
<gene>
    <name evidence="3" type="ORF">DES51_104152</name>
    <name evidence="2" type="ORF">MQE39_09050</name>
</gene>
<dbReference type="AlphaFoldDB" id="A0A318LET2"/>
<dbReference type="OrthoDB" id="9896818at2"/>
<sequence>MKKEKVIRITNHRQQAIYWSVSFALFGAANLISMLNNWLLIVPAAYLFVWYRFDKHYVEENIGYKEKRSFKDLLIILPGIMFMRETSWYIDIFINWLTQTLGSMLG</sequence>
<dbReference type="Proteomes" id="UP000247612">
    <property type="component" value="Unassembled WGS sequence"/>
</dbReference>
<name>A0A318LET2_9FIRM</name>
<dbReference type="Proteomes" id="UP001276902">
    <property type="component" value="Unassembled WGS sequence"/>
</dbReference>
<feature type="transmembrane region" description="Helical" evidence="1">
    <location>
        <begin position="16"/>
        <end position="32"/>
    </location>
</feature>
<keyword evidence="1" id="KW-1133">Transmembrane helix</keyword>
<dbReference type="STRING" id="1034346.GCA_000313565_01645"/>
<proteinExistence type="predicted"/>
<dbReference type="EMBL" id="QJKH01000004">
    <property type="protein sequence ID" value="PXX80147.1"/>
    <property type="molecule type" value="Genomic_DNA"/>
</dbReference>
<keyword evidence="1" id="KW-0472">Membrane</keyword>
<reference evidence="3 4" key="1">
    <citation type="submission" date="2018-05" db="EMBL/GenBank/DDBJ databases">
        <title>Genomic Encyclopedia of Type Strains, Phase IV (KMG-IV): sequencing the most valuable type-strain genomes for metagenomic binning, comparative biology and taxonomic classification.</title>
        <authorList>
            <person name="Goeker M."/>
        </authorList>
    </citation>
    <scope>NUCLEOTIDE SEQUENCE [LARGE SCALE GENOMIC DNA]</scope>
    <source>
        <strain evidence="3 4">JC118</strain>
    </source>
</reference>
<organism evidence="3 4">
    <name type="scientific">Dielma fastidiosa</name>
    <dbReference type="NCBI Taxonomy" id="1034346"/>
    <lineage>
        <taxon>Bacteria</taxon>
        <taxon>Bacillati</taxon>
        <taxon>Bacillota</taxon>
        <taxon>Erysipelotrichia</taxon>
        <taxon>Erysipelotrichales</taxon>
        <taxon>Erysipelotrichaceae</taxon>
        <taxon>Dielma</taxon>
    </lineage>
</organism>
<evidence type="ECO:0000313" key="2">
    <source>
        <dbReference type="EMBL" id="MDY5168261.1"/>
    </source>
</evidence>
<evidence type="ECO:0000313" key="4">
    <source>
        <dbReference type="Proteomes" id="UP000247612"/>
    </source>
</evidence>
<dbReference type="EMBL" id="JALDAW010000013">
    <property type="protein sequence ID" value="MDY5168261.1"/>
    <property type="molecule type" value="Genomic_DNA"/>
</dbReference>
<accession>A0A318LET2</accession>
<dbReference type="RefSeq" id="WP_022937949.1">
    <property type="nucleotide sequence ID" value="NZ_BAABZA010000006.1"/>
</dbReference>
<comment type="caution">
    <text evidence="3">The sequence shown here is derived from an EMBL/GenBank/DDBJ whole genome shotgun (WGS) entry which is preliminary data.</text>
</comment>
<reference evidence="2" key="2">
    <citation type="submission" date="2022-03" db="EMBL/GenBank/DDBJ databases">
        <title>First case of bacteraemia caused by Dielma fastidiosa in a patient hospitalised with diverticulitis.</title>
        <authorList>
            <person name="Forman-Ankjaer B."/>
            <person name="Hvid-Jensen F."/>
            <person name="Kobel C.M."/>
            <person name="Greve T."/>
        </authorList>
    </citation>
    <scope>NUCLEOTIDE SEQUENCE</scope>
    <source>
        <strain evidence="2">AUH_DF_2021</strain>
    </source>
</reference>
<evidence type="ECO:0000313" key="3">
    <source>
        <dbReference type="EMBL" id="PXX80147.1"/>
    </source>
</evidence>
<evidence type="ECO:0000256" key="1">
    <source>
        <dbReference type="SAM" id="Phobius"/>
    </source>
</evidence>